<dbReference type="InterPro" id="IPR012870">
    <property type="entry name" value="DUF1666"/>
</dbReference>
<dbReference type="Proteomes" id="UP001279734">
    <property type="component" value="Unassembled WGS sequence"/>
</dbReference>
<keyword evidence="2" id="KW-0812">Transmembrane</keyword>
<protein>
    <recommendedName>
        <fullName evidence="5">Ribosomal protein L34Ae</fullName>
    </recommendedName>
</protein>
<feature type="transmembrane region" description="Helical" evidence="2">
    <location>
        <begin position="31"/>
        <end position="57"/>
    </location>
</feature>
<accession>A0AAD3SR13</accession>
<evidence type="ECO:0000256" key="2">
    <source>
        <dbReference type="SAM" id="Phobius"/>
    </source>
</evidence>
<keyword evidence="4" id="KW-1185">Reference proteome</keyword>
<evidence type="ECO:0008006" key="5">
    <source>
        <dbReference type="Google" id="ProtNLM"/>
    </source>
</evidence>
<comment type="caution">
    <text evidence="3">The sequence shown here is derived from an EMBL/GenBank/DDBJ whole genome shotgun (WGS) entry which is preliminary data.</text>
</comment>
<dbReference type="PANTHER" id="PTHR46741">
    <property type="entry name" value="OS09G0413600 PROTEIN"/>
    <property type="match status" value="1"/>
</dbReference>
<evidence type="ECO:0000256" key="1">
    <source>
        <dbReference type="SAM" id="MobiDB-lite"/>
    </source>
</evidence>
<feature type="region of interest" description="Disordered" evidence="1">
    <location>
        <begin position="301"/>
        <end position="320"/>
    </location>
</feature>
<keyword evidence="2" id="KW-1133">Transmembrane helix</keyword>
<evidence type="ECO:0000313" key="3">
    <source>
        <dbReference type="EMBL" id="GMH15304.1"/>
    </source>
</evidence>
<keyword evidence="2" id="KW-0472">Membrane</keyword>
<evidence type="ECO:0000313" key="4">
    <source>
        <dbReference type="Proteomes" id="UP001279734"/>
    </source>
</evidence>
<dbReference type="PANTHER" id="PTHR46741:SF4">
    <property type="entry name" value="FINGER FYVE DOMAIN PROTEIN, PUTATIVE (DUF1666)-RELATED"/>
    <property type="match status" value="1"/>
</dbReference>
<name>A0AAD3SR13_NEPGR</name>
<reference evidence="3" key="1">
    <citation type="submission" date="2023-05" db="EMBL/GenBank/DDBJ databases">
        <title>Nepenthes gracilis genome sequencing.</title>
        <authorList>
            <person name="Fukushima K."/>
        </authorList>
    </citation>
    <scope>NUCLEOTIDE SEQUENCE</scope>
    <source>
        <strain evidence="3">SING2019-196</strain>
    </source>
</reference>
<feature type="compositionally biased region" description="Basic and acidic residues" evidence="1">
    <location>
        <begin position="301"/>
        <end position="310"/>
    </location>
</feature>
<proteinExistence type="predicted"/>
<dbReference type="AlphaFoldDB" id="A0AAD3SR13"/>
<dbReference type="Pfam" id="PF07891">
    <property type="entry name" value="DUF1666"/>
    <property type="match status" value="1"/>
</dbReference>
<sequence>METQKVSSSIQDRYRPLNSVSLREFVFRSMLWLANVLCGFVCNHIVYVLGRIFGYFFRFKEQNSGKFPSICDSINGKSDHQFGANRCEMSDSNLFGEREIFVEADSREKNRRKKQDSVDVGIVSNASRTNKYQFLAGQSLSGFLEEPPNKSVTVHELFAGSDDQSFNISEELSRELEDFQEFDVRSEAKQLSFDPSNGFFSELEPEVVNVPDKKTEAEDDGLENRQAIFIRKDPSDRDNPVGLEDSFLGIPEFSDELEFCSANHLASIGTKQGSVSTNDGVLGVNFEVEKAVVSVDSSRIEENLEKHEHSSSNQDDLSEAEGSVGLEDRFLCKHEASDQLEICLSNPSFSPDRNQVSVSSNVNFSFPRRRFDSVIDEILSNESSIKVSYPEAQTYIDEKWADYNEEDSPGSLDHTEFELQLQNSVAAAEPNILGHEFDDEEKDSASKDTELSKFSEKCDSWTSDGDDEMEEDVLLQHKEMVKQMKREIRSLKTNGLPTILEESVSPRMDEDLKPLKIDRKIDYKDRMEEIQLVYKSYMDKMRRLDILGHQTMYAIGLVQMKNQDQLTSKRKLSTPAIESLLSHNFWPSKLRRRHGGDPIKKLVRDLQEDLELLYVGQLCLSWEILKWQYGKALELRECNSSRLCLFNLAAEEFQQFQVLVRRFIEDEPFHGPRIQYYLKSRSEVCSLLQVPPIKDDQKDSAKEEAEGAVTIARLVETIDESMHSFWEFLRADREKANLMKGIQERQIDPLDAELQINIRADLQKKERRLKDLVRSRNCIVKKFQKQHRDCRLNDELFIAQVELRLVSRALDMQRLTRNQLLWCRKKLSKIDLVGRKVRVDSSFLLFPC</sequence>
<dbReference type="EMBL" id="BSYO01000015">
    <property type="protein sequence ID" value="GMH15304.1"/>
    <property type="molecule type" value="Genomic_DNA"/>
</dbReference>
<gene>
    <name evidence="3" type="ORF">Nepgr_017145</name>
</gene>
<organism evidence="3 4">
    <name type="scientific">Nepenthes gracilis</name>
    <name type="common">Slender pitcher plant</name>
    <dbReference type="NCBI Taxonomy" id="150966"/>
    <lineage>
        <taxon>Eukaryota</taxon>
        <taxon>Viridiplantae</taxon>
        <taxon>Streptophyta</taxon>
        <taxon>Embryophyta</taxon>
        <taxon>Tracheophyta</taxon>
        <taxon>Spermatophyta</taxon>
        <taxon>Magnoliopsida</taxon>
        <taxon>eudicotyledons</taxon>
        <taxon>Gunneridae</taxon>
        <taxon>Pentapetalae</taxon>
        <taxon>Caryophyllales</taxon>
        <taxon>Nepenthaceae</taxon>
        <taxon>Nepenthes</taxon>
    </lineage>
</organism>